<name>A0A2X1NYS6_ECOLX</name>
<evidence type="ECO:0000313" key="2">
    <source>
        <dbReference type="EMBL" id="SPX08824.1"/>
    </source>
</evidence>
<dbReference type="SUPFAM" id="SSF51735">
    <property type="entry name" value="NAD(P)-binding Rossmann-fold domains"/>
    <property type="match status" value="1"/>
</dbReference>
<dbReference type="EMBL" id="UASD01000002">
    <property type="protein sequence ID" value="SPX08824.1"/>
    <property type="molecule type" value="Genomic_DNA"/>
</dbReference>
<dbReference type="InterPro" id="IPR036291">
    <property type="entry name" value="NAD(P)-bd_dom_sf"/>
</dbReference>
<dbReference type="Gene3D" id="3.40.50.720">
    <property type="entry name" value="NAD(P)-binding Rossmann-like Domain"/>
    <property type="match status" value="1"/>
</dbReference>
<organism evidence="2 3">
    <name type="scientific">Escherichia coli</name>
    <dbReference type="NCBI Taxonomy" id="562"/>
    <lineage>
        <taxon>Bacteria</taxon>
        <taxon>Pseudomonadati</taxon>
        <taxon>Pseudomonadota</taxon>
        <taxon>Gammaproteobacteria</taxon>
        <taxon>Enterobacterales</taxon>
        <taxon>Enterobacteriaceae</taxon>
        <taxon>Escherichia</taxon>
    </lineage>
</organism>
<gene>
    <name evidence="2" type="primary">ymjC</name>
    <name evidence="2" type="ORF">NCTC9073_00054</name>
</gene>
<protein>
    <submittedName>
        <fullName evidence="2">Oxidoreductase</fullName>
    </submittedName>
</protein>
<proteinExistence type="predicted"/>
<feature type="region of interest" description="Disordered" evidence="1">
    <location>
        <begin position="64"/>
        <end position="83"/>
    </location>
</feature>
<dbReference type="AlphaFoldDB" id="A0A2X1NYS6"/>
<dbReference type="Proteomes" id="UP000250780">
    <property type="component" value="Unassembled WGS sequence"/>
</dbReference>
<accession>A0A2X1NYS6</accession>
<reference evidence="2 3" key="1">
    <citation type="submission" date="2018-06" db="EMBL/GenBank/DDBJ databases">
        <authorList>
            <consortium name="Pathogen Informatics"/>
            <person name="Doyle S."/>
        </authorList>
    </citation>
    <scope>NUCLEOTIDE SEQUENCE [LARGE SCALE GENOMIC DNA]</scope>
    <source>
        <strain evidence="2 3">NCTC9073</strain>
    </source>
</reference>
<evidence type="ECO:0000313" key="3">
    <source>
        <dbReference type="Proteomes" id="UP000250780"/>
    </source>
</evidence>
<evidence type="ECO:0000256" key="1">
    <source>
        <dbReference type="SAM" id="MobiDB-lite"/>
    </source>
</evidence>
<sequence>MKHIQSAIVIWPGILLPIIWDNFHENVLILGAGGQIARHVINQLADKQTIKQTLFARQPAKIHKPYPTNKMQTTSGKKVIQDR</sequence>